<dbReference type="PANTHER" id="PTHR19443:SF16">
    <property type="entry name" value="HEXOKINASE TYPE 1-RELATED"/>
    <property type="match status" value="1"/>
</dbReference>
<dbReference type="InterPro" id="IPR043129">
    <property type="entry name" value="ATPase_NBD"/>
</dbReference>
<evidence type="ECO:0000256" key="12">
    <source>
        <dbReference type="RuleBase" id="RU362007"/>
    </source>
</evidence>
<dbReference type="InterPro" id="IPR022673">
    <property type="entry name" value="Hexokinase_C"/>
</dbReference>
<dbReference type="Gene3D" id="3.30.420.40">
    <property type="match status" value="1"/>
</dbReference>
<dbReference type="GO" id="GO:0005536">
    <property type="term" value="F:D-glucose binding"/>
    <property type="evidence" value="ECO:0007669"/>
    <property type="project" value="InterPro"/>
</dbReference>
<dbReference type="GO" id="GO:0005524">
    <property type="term" value="F:ATP binding"/>
    <property type="evidence" value="ECO:0007669"/>
    <property type="project" value="UniProtKB-UniRule"/>
</dbReference>
<dbReference type="Pfam" id="PF03727">
    <property type="entry name" value="Hexokinase_2"/>
    <property type="match status" value="1"/>
</dbReference>
<dbReference type="PRINTS" id="PR00475">
    <property type="entry name" value="HEXOKINASE"/>
</dbReference>
<feature type="domain" description="Hexokinase C-terminal" evidence="14">
    <location>
        <begin position="211"/>
        <end position="444"/>
    </location>
</feature>
<dbReference type="EC" id="2.7.1.-" evidence="12"/>
<dbReference type="EMBL" id="FJ609648">
    <property type="protein sequence ID" value="ACM78948.1"/>
    <property type="molecule type" value="mRNA"/>
</dbReference>
<dbReference type="InterPro" id="IPR001312">
    <property type="entry name" value="Hexokinase"/>
</dbReference>
<dbReference type="PANTHER" id="PTHR19443">
    <property type="entry name" value="HEXOKINASE"/>
    <property type="match status" value="1"/>
</dbReference>
<evidence type="ECO:0000256" key="8">
    <source>
        <dbReference type="ARBA" id="ARBA00023152"/>
    </source>
</evidence>
<keyword evidence="6 12" id="KW-0418">Kinase</keyword>
<dbReference type="InterPro" id="IPR022672">
    <property type="entry name" value="Hexokinase_N"/>
</dbReference>
<organism evidence="15">
    <name type="scientific">Locusta migratoria</name>
    <name type="common">Migratory locust</name>
    <dbReference type="NCBI Taxonomy" id="7004"/>
    <lineage>
        <taxon>Eukaryota</taxon>
        <taxon>Metazoa</taxon>
        <taxon>Ecdysozoa</taxon>
        <taxon>Arthropoda</taxon>
        <taxon>Hexapoda</taxon>
        <taxon>Insecta</taxon>
        <taxon>Pterygota</taxon>
        <taxon>Neoptera</taxon>
        <taxon>Polyneoptera</taxon>
        <taxon>Orthoptera</taxon>
        <taxon>Caelifera</taxon>
        <taxon>Acrididea</taxon>
        <taxon>Acridomorpha</taxon>
        <taxon>Acridoidea</taxon>
        <taxon>Acrididae</taxon>
        <taxon>Oedipodinae</taxon>
        <taxon>Locusta</taxon>
    </lineage>
</organism>
<evidence type="ECO:0000259" key="13">
    <source>
        <dbReference type="Pfam" id="PF00349"/>
    </source>
</evidence>
<keyword evidence="5 12" id="KW-0547">Nucleotide-binding</keyword>
<name>C0KJJ7_LOCMI</name>
<dbReference type="UniPathway" id="UPA00242"/>
<evidence type="ECO:0000256" key="4">
    <source>
        <dbReference type="ARBA" id="ARBA00022679"/>
    </source>
</evidence>
<protein>
    <recommendedName>
        <fullName evidence="12">Phosphotransferase</fullName>
        <ecNumber evidence="12">2.7.1.-</ecNumber>
    </recommendedName>
</protein>
<comment type="catalytic activity">
    <reaction evidence="11">
        <text>D-glucose + ATP = D-glucose 6-phosphate + ADP + H(+)</text>
        <dbReference type="Rhea" id="RHEA:17825"/>
        <dbReference type="ChEBI" id="CHEBI:4167"/>
        <dbReference type="ChEBI" id="CHEBI:15378"/>
        <dbReference type="ChEBI" id="CHEBI:30616"/>
        <dbReference type="ChEBI" id="CHEBI:61548"/>
        <dbReference type="ChEBI" id="CHEBI:456216"/>
        <dbReference type="EC" id="2.7.1.1"/>
    </reaction>
    <physiologicalReaction direction="left-to-right" evidence="11">
        <dbReference type="Rhea" id="RHEA:17826"/>
    </physiologicalReaction>
</comment>
<keyword evidence="8 12" id="KW-0324">Glycolysis</keyword>
<dbReference type="Pfam" id="PF00349">
    <property type="entry name" value="Hexokinase_1"/>
    <property type="match status" value="1"/>
</dbReference>
<sequence>MSDAPEVLPEIREQCKELMLSGHQIHQIMDRLLEDIKLGLGKESHAKAIVKCFVTYVQDLPNGKEQGKFLALDLGGTNFRVLIIELEGEKFHMDPKIYAIPQSIMLGSGIQLFDHIAECLANFMKEHQIAHLRLPLGFTFSFPLTQKGLTKGILERWTKGFNCSGCVGQDVVQLLKDALARRNDVQIDVCGILNDTTGTLMSCAWKNHNCRIGLIVGTGSNACYVEKVENAELFDGDTTKPYVLINTEWGAFGDNGRLDIVRTEYDREIDQYSINKGKQLFEKMISGMYMGELVRLVLVKFTKSNLLFGGRGSDLLFKRGNFFTKYVSEIESDKRGNYTNCRQVLEELGLNHATDQDCSNVRFICECVSRRAAHLVSAVVATLIDKMDEENVTVGIDGSVYRFHPRFHDLMVEKISELVKPGIKFDLMLSHDGSGRRAALVAAVATRER</sequence>
<dbReference type="PROSITE" id="PS00378">
    <property type="entry name" value="HEXOKINASE_1"/>
    <property type="match status" value="1"/>
</dbReference>
<dbReference type="GO" id="GO:0006006">
    <property type="term" value="P:glucose metabolic process"/>
    <property type="evidence" value="ECO:0007669"/>
    <property type="project" value="TreeGrafter"/>
</dbReference>
<dbReference type="AlphaFoldDB" id="C0KJJ7"/>
<comment type="pathway">
    <text evidence="2">Carbohydrate metabolism; hexose metabolism.</text>
</comment>
<dbReference type="GO" id="GO:0006096">
    <property type="term" value="P:glycolytic process"/>
    <property type="evidence" value="ECO:0007669"/>
    <property type="project" value="UniProtKB-UniPathway"/>
</dbReference>
<evidence type="ECO:0000256" key="3">
    <source>
        <dbReference type="ARBA" id="ARBA00009225"/>
    </source>
</evidence>
<keyword evidence="7 12" id="KW-0067">ATP-binding</keyword>
<evidence type="ECO:0000259" key="14">
    <source>
        <dbReference type="Pfam" id="PF03727"/>
    </source>
</evidence>
<comment type="catalytic activity">
    <reaction evidence="10">
        <text>D-fructose + ATP = D-fructose 6-phosphate + ADP + H(+)</text>
        <dbReference type="Rhea" id="RHEA:16125"/>
        <dbReference type="ChEBI" id="CHEBI:15378"/>
        <dbReference type="ChEBI" id="CHEBI:30616"/>
        <dbReference type="ChEBI" id="CHEBI:37721"/>
        <dbReference type="ChEBI" id="CHEBI:61527"/>
        <dbReference type="ChEBI" id="CHEBI:456216"/>
        <dbReference type="EC" id="2.7.1.1"/>
    </reaction>
    <physiologicalReaction direction="left-to-right" evidence="10">
        <dbReference type="Rhea" id="RHEA:16126"/>
    </physiologicalReaction>
</comment>
<dbReference type="GO" id="GO:0004340">
    <property type="term" value="F:glucokinase activity"/>
    <property type="evidence" value="ECO:0007669"/>
    <property type="project" value="TreeGrafter"/>
</dbReference>
<dbReference type="GO" id="GO:0005829">
    <property type="term" value="C:cytosol"/>
    <property type="evidence" value="ECO:0007669"/>
    <property type="project" value="TreeGrafter"/>
</dbReference>
<evidence type="ECO:0000313" key="15">
    <source>
        <dbReference type="EMBL" id="ACM78948.1"/>
    </source>
</evidence>
<dbReference type="FunFam" id="3.40.367.20:FF:000001">
    <property type="entry name" value="Hexokinase 1"/>
    <property type="match status" value="1"/>
</dbReference>
<dbReference type="PROSITE" id="PS51748">
    <property type="entry name" value="HEXOKINASE_2"/>
    <property type="match status" value="1"/>
</dbReference>
<dbReference type="Gene3D" id="3.40.367.20">
    <property type="match status" value="1"/>
</dbReference>
<accession>C0KJJ7</accession>
<keyword evidence="4 12" id="KW-0808">Transferase</keyword>
<proteinExistence type="evidence at transcript level"/>
<evidence type="ECO:0000256" key="7">
    <source>
        <dbReference type="ARBA" id="ARBA00022840"/>
    </source>
</evidence>
<evidence type="ECO:0000256" key="11">
    <source>
        <dbReference type="ARBA" id="ARBA00048160"/>
    </source>
</evidence>
<evidence type="ECO:0000256" key="5">
    <source>
        <dbReference type="ARBA" id="ARBA00022741"/>
    </source>
</evidence>
<comment type="pathway">
    <text evidence="1">Carbohydrate degradation; glycolysis; D-glyceraldehyde 3-phosphate and glycerone phosphate from D-glucose: step 1/4.</text>
</comment>
<evidence type="ECO:0000256" key="6">
    <source>
        <dbReference type="ARBA" id="ARBA00022777"/>
    </source>
</evidence>
<dbReference type="GO" id="GO:0005739">
    <property type="term" value="C:mitochondrion"/>
    <property type="evidence" value="ECO:0007669"/>
    <property type="project" value="TreeGrafter"/>
</dbReference>
<comment type="catalytic activity">
    <reaction evidence="9">
        <text>a D-hexose + ATP = a D-hexose 6-phosphate + ADP + H(+)</text>
        <dbReference type="Rhea" id="RHEA:22740"/>
        <dbReference type="ChEBI" id="CHEBI:4194"/>
        <dbReference type="ChEBI" id="CHEBI:15378"/>
        <dbReference type="ChEBI" id="CHEBI:30616"/>
        <dbReference type="ChEBI" id="CHEBI:229467"/>
        <dbReference type="ChEBI" id="CHEBI:456216"/>
        <dbReference type="EC" id="2.7.1.1"/>
    </reaction>
    <physiologicalReaction direction="left-to-right" evidence="9">
        <dbReference type="Rhea" id="RHEA:22741"/>
    </physiologicalReaction>
</comment>
<evidence type="ECO:0000256" key="9">
    <source>
        <dbReference type="ARBA" id="ARBA00044613"/>
    </source>
</evidence>
<reference evidence="15" key="1">
    <citation type="submission" date="2009-01" db="EMBL/GenBank/DDBJ databases">
        <title>Characterization and expression patterns of a hexokinase from Locusta migratoria.</title>
        <authorList>
            <person name="Tang B."/>
            <person name="Wang S.G."/>
            <person name="Zhang F."/>
            <person name="Zhang W.Q."/>
        </authorList>
    </citation>
    <scope>NUCLEOTIDE SEQUENCE</scope>
</reference>
<evidence type="ECO:0000256" key="10">
    <source>
        <dbReference type="ARBA" id="ARBA00047905"/>
    </source>
</evidence>
<comment type="similarity">
    <text evidence="3 12">Belongs to the hexokinase family.</text>
</comment>
<evidence type="ECO:0000256" key="1">
    <source>
        <dbReference type="ARBA" id="ARBA00004888"/>
    </source>
</evidence>
<dbReference type="GO" id="GO:0008865">
    <property type="term" value="F:fructokinase activity"/>
    <property type="evidence" value="ECO:0007669"/>
    <property type="project" value="TreeGrafter"/>
</dbReference>
<feature type="domain" description="Hexokinase N-terminal" evidence="13">
    <location>
        <begin position="11"/>
        <end position="205"/>
    </location>
</feature>
<dbReference type="UniPathway" id="UPA00109">
    <property type="reaction ID" value="UER00180"/>
</dbReference>
<dbReference type="FunFam" id="3.30.420.40:FF:000095">
    <property type="entry name" value="Phosphotransferase"/>
    <property type="match status" value="1"/>
</dbReference>
<dbReference type="InterPro" id="IPR019807">
    <property type="entry name" value="Hexokinase_BS"/>
</dbReference>
<evidence type="ECO:0000256" key="2">
    <source>
        <dbReference type="ARBA" id="ARBA00005028"/>
    </source>
</evidence>
<dbReference type="GO" id="GO:0001678">
    <property type="term" value="P:intracellular glucose homeostasis"/>
    <property type="evidence" value="ECO:0007669"/>
    <property type="project" value="InterPro"/>
</dbReference>
<dbReference type="CDD" id="cd24019">
    <property type="entry name" value="ASKHA_NBD_HK_meta"/>
    <property type="match status" value="1"/>
</dbReference>
<dbReference type="SUPFAM" id="SSF53067">
    <property type="entry name" value="Actin-like ATPase domain"/>
    <property type="match status" value="2"/>
</dbReference>